<gene>
    <name evidence="1" type="ORF">LCGC14_0143570</name>
</gene>
<name>A0A0F9Y214_9ZZZZ</name>
<comment type="caution">
    <text evidence="1">The sequence shown here is derived from an EMBL/GenBank/DDBJ whole genome shotgun (WGS) entry which is preliminary data.</text>
</comment>
<reference evidence="1" key="1">
    <citation type="journal article" date="2015" name="Nature">
        <title>Complex archaea that bridge the gap between prokaryotes and eukaryotes.</title>
        <authorList>
            <person name="Spang A."/>
            <person name="Saw J.H."/>
            <person name="Jorgensen S.L."/>
            <person name="Zaremba-Niedzwiedzka K."/>
            <person name="Martijn J."/>
            <person name="Lind A.E."/>
            <person name="van Eijk R."/>
            <person name="Schleper C."/>
            <person name="Guy L."/>
            <person name="Ettema T.J."/>
        </authorList>
    </citation>
    <scope>NUCLEOTIDE SEQUENCE</scope>
</reference>
<dbReference type="AlphaFoldDB" id="A0A0F9Y214"/>
<accession>A0A0F9Y214</accession>
<organism evidence="1">
    <name type="scientific">marine sediment metagenome</name>
    <dbReference type="NCBI Taxonomy" id="412755"/>
    <lineage>
        <taxon>unclassified sequences</taxon>
        <taxon>metagenomes</taxon>
        <taxon>ecological metagenomes</taxon>
    </lineage>
</organism>
<dbReference type="EMBL" id="LAZR01000050">
    <property type="protein sequence ID" value="KKN98678.1"/>
    <property type="molecule type" value="Genomic_DNA"/>
</dbReference>
<sequence length="155" mass="17979">MLLLICNCAQRQHWYFKKELEVIKGKSNLDYIPKEVIEMLSSKELAMAILREDLRGLQDEETEWERGHAGKVILARYLTYNILAQETGTDLQAAIEMLVRLSGYTDNEKVYLVALTCDRVEKLACLELYKLYQQDTSRKHLAVYARDALETAFDI</sequence>
<proteinExistence type="predicted"/>
<protein>
    <submittedName>
        <fullName evidence="1">Uncharacterized protein</fullName>
    </submittedName>
</protein>
<evidence type="ECO:0000313" key="1">
    <source>
        <dbReference type="EMBL" id="KKN98678.1"/>
    </source>
</evidence>